<dbReference type="NCBIfam" id="TIGR01611">
    <property type="entry name" value="tail_tube"/>
    <property type="match status" value="1"/>
</dbReference>
<name>A0A516S9U5_9NEIS</name>
<reference evidence="2" key="1">
    <citation type="submission" date="2019-07" db="EMBL/GenBank/DDBJ databases">
        <title>Chitinimonas sp. nov., isolated from Ny-Alesund, arctica soil.</title>
        <authorList>
            <person name="Xu Q."/>
            <person name="Peng F."/>
        </authorList>
    </citation>
    <scope>NUCLEOTIDE SEQUENCE [LARGE SCALE GENOMIC DNA]</scope>
    <source>
        <strain evidence="2">R3-44</strain>
    </source>
</reference>
<dbReference type="InterPro" id="IPR006498">
    <property type="entry name" value="Tail_tube"/>
</dbReference>
<dbReference type="Proteomes" id="UP000317550">
    <property type="component" value="Chromosome"/>
</dbReference>
<evidence type="ECO:0000313" key="1">
    <source>
        <dbReference type="EMBL" id="QDQ24919.1"/>
    </source>
</evidence>
<gene>
    <name evidence="1" type="ORF">FNU76_00360</name>
</gene>
<dbReference type="EMBL" id="CP041730">
    <property type="protein sequence ID" value="QDQ24919.1"/>
    <property type="molecule type" value="Genomic_DNA"/>
</dbReference>
<accession>A0A516S9U5</accession>
<organism evidence="1 2">
    <name type="scientific">Chitinimonas arctica</name>
    <dbReference type="NCBI Taxonomy" id="2594795"/>
    <lineage>
        <taxon>Bacteria</taxon>
        <taxon>Pseudomonadati</taxon>
        <taxon>Pseudomonadota</taxon>
        <taxon>Betaproteobacteria</taxon>
        <taxon>Neisseriales</taxon>
        <taxon>Chitinibacteraceae</taxon>
        <taxon>Chitinimonas</taxon>
    </lineage>
</organism>
<sequence length="167" mass="18141">MIPQTLYNMNAFIDGKGYAGLAMSVTPPKLKLKTDDHRPGGSDAAIKMDMGMETPEGSFTLSGLDAGALKFFGLADQTAFNGSFRGAFKDQKGAVVAAIISMRGMLEELDMGDWKPGEKSENKFGIALSYYKLELDGKVMYEIEPLACKRVIDGVDQLEKVREALGM</sequence>
<dbReference type="Pfam" id="PF04985">
    <property type="entry name" value="Phage_tube"/>
    <property type="match status" value="1"/>
</dbReference>
<dbReference type="OrthoDB" id="3078668at2"/>
<proteinExistence type="predicted"/>
<evidence type="ECO:0000313" key="2">
    <source>
        <dbReference type="Proteomes" id="UP000317550"/>
    </source>
</evidence>
<dbReference type="RefSeq" id="WP_143855844.1">
    <property type="nucleotide sequence ID" value="NZ_CP041730.1"/>
</dbReference>
<dbReference type="KEGG" id="cari:FNU76_00360"/>
<keyword evidence="2" id="KW-1185">Reference proteome</keyword>
<dbReference type="AlphaFoldDB" id="A0A516S9U5"/>
<protein>
    <submittedName>
        <fullName evidence="1">Phage major tail tube protein</fullName>
    </submittedName>
</protein>